<feature type="binding site" evidence="14">
    <location>
        <position position="339"/>
    </location>
    <ligand>
        <name>Zn(2+)</name>
        <dbReference type="ChEBI" id="CHEBI:29105"/>
        <label>2</label>
    </ligand>
</feature>
<dbReference type="PRINTS" id="PR00113">
    <property type="entry name" value="ALKPHPHTASE"/>
</dbReference>
<keyword evidence="10" id="KW-0472">Membrane</keyword>
<dbReference type="GO" id="GO:0005886">
    <property type="term" value="C:plasma membrane"/>
    <property type="evidence" value="ECO:0007669"/>
    <property type="project" value="UniProtKB-SubCell"/>
</dbReference>
<feature type="binding site" evidence="14">
    <location>
        <position position="55"/>
    </location>
    <ligand>
        <name>Zn(2+)</name>
        <dbReference type="ChEBI" id="CHEBI:29105"/>
        <label>2</label>
    </ligand>
</feature>
<gene>
    <name evidence="17" type="ORF">PV328_004376</name>
</gene>
<organism evidence="17 18">
    <name type="scientific">Microctonus aethiopoides</name>
    <dbReference type="NCBI Taxonomy" id="144406"/>
    <lineage>
        <taxon>Eukaryota</taxon>
        <taxon>Metazoa</taxon>
        <taxon>Ecdysozoa</taxon>
        <taxon>Arthropoda</taxon>
        <taxon>Hexapoda</taxon>
        <taxon>Insecta</taxon>
        <taxon>Pterygota</taxon>
        <taxon>Neoptera</taxon>
        <taxon>Endopterygota</taxon>
        <taxon>Hymenoptera</taxon>
        <taxon>Apocrita</taxon>
        <taxon>Ichneumonoidea</taxon>
        <taxon>Braconidae</taxon>
        <taxon>Euphorinae</taxon>
        <taxon>Microctonus</taxon>
    </lineage>
</organism>
<feature type="binding site" evidence="14">
    <location>
        <position position="376"/>
    </location>
    <ligand>
        <name>Zn(2+)</name>
        <dbReference type="ChEBI" id="CHEBI:29105"/>
        <label>2</label>
    </ligand>
</feature>
<keyword evidence="8 14" id="KW-0862">Zinc</keyword>
<feature type="binding site" evidence="14">
    <location>
        <position position="335"/>
    </location>
    <ligand>
        <name>Zn(2+)</name>
        <dbReference type="ChEBI" id="CHEBI:29105"/>
        <label>2</label>
    </ligand>
</feature>
<feature type="compositionally biased region" description="Acidic residues" evidence="16">
    <location>
        <begin position="1517"/>
        <end position="1529"/>
    </location>
</feature>
<feature type="active site" description="Phosphoserine intermediate" evidence="13">
    <location>
        <position position="105"/>
    </location>
</feature>
<evidence type="ECO:0000256" key="16">
    <source>
        <dbReference type="SAM" id="MobiDB-lite"/>
    </source>
</evidence>
<evidence type="ECO:0000256" key="4">
    <source>
        <dbReference type="ARBA" id="ARBA00022475"/>
    </source>
</evidence>
<evidence type="ECO:0000256" key="8">
    <source>
        <dbReference type="ARBA" id="ARBA00022833"/>
    </source>
</evidence>
<keyword evidence="7" id="KW-0378">Hydrolase</keyword>
<comment type="similarity">
    <text evidence="2 15">Belongs to the alkaline phosphatase family.</text>
</comment>
<keyword evidence="11" id="KW-0325">Glycoprotein</keyword>
<dbReference type="EMBL" id="JAQQBS010001422">
    <property type="protein sequence ID" value="KAK0165897.1"/>
    <property type="molecule type" value="Genomic_DNA"/>
</dbReference>
<evidence type="ECO:0000256" key="15">
    <source>
        <dbReference type="RuleBase" id="RU003946"/>
    </source>
</evidence>
<comment type="cofactor">
    <cofactor evidence="14">
        <name>Mg(2+)</name>
        <dbReference type="ChEBI" id="CHEBI:18420"/>
    </cofactor>
    <text evidence="14">Binds 1 Mg(2+) ion.</text>
</comment>
<dbReference type="EC" id="3.1.3.1" evidence="3"/>
<keyword evidence="18" id="KW-1185">Reference proteome</keyword>
<feature type="binding site" evidence="14">
    <location>
        <position position="377"/>
    </location>
    <ligand>
        <name>Zn(2+)</name>
        <dbReference type="ChEBI" id="CHEBI:29105"/>
        <label>2</label>
    </ligand>
</feature>
<dbReference type="InterPro" id="IPR032062">
    <property type="entry name" value="DUF4803"/>
</dbReference>
<reference evidence="17" key="2">
    <citation type="submission" date="2023-03" db="EMBL/GenBank/DDBJ databases">
        <authorList>
            <person name="Inwood S.N."/>
            <person name="Skelly J.G."/>
            <person name="Guhlin J."/>
            <person name="Harrop T.W.R."/>
            <person name="Goldson S.G."/>
            <person name="Dearden P.K."/>
        </authorList>
    </citation>
    <scope>NUCLEOTIDE SEQUENCE</scope>
    <source>
        <strain evidence="17">Irish</strain>
        <tissue evidence="17">Whole body</tissue>
    </source>
</reference>
<proteinExistence type="inferred from homology"/>
<sequence>MHPVPELFEKESHRWYNHETESNYWYEEALDALNKRLNTDINTNVAKNIIIYLGDGMSIPTLFAARAYKGQLDGKFGEEDELYWETFPYTGLSKTWCIDGQVPDSACTSTAYMTGVKSKLKTIGINGNVIRGDCKSQNNKKNHVDSILKLAQDKNKSIGIVTTTRVTHASPAGGYAHVAHRDWESDYDMILDNIDSNKCMDTAKQLITQYPGNEFKVIFGGGRKKFLPYNIEDEENVEGERLDGMNLIEMWKDDKKKRGDKYLYLWNKTLLMDVIKYPENYDFVLGLFDPSHLPYHLETNSEIKPSLEEMTEAAIKILRKNNDGFILFVEGGRIDHAHHGTYATLALDETLELSKAVKIGREITSIKDTLIIVTSDHGHTMSVAGYSDRGKKINGINGAIAIDNLNYTTLNYANGPGYKEPNESGGRYNISEDNIDDVRYQFSSMVPLKRETHGGEDVAIFSSGPWSHLFTGTIQQSNIPHFLAYASCLAPKSAHQDEKMEHIVKILLNNIEVTGDFQSARNVLIDSIINIDFWFRNGMEYEKNEGYSNKTLQSFAESVLWGTDRVDHSLYKIYELIFPDIDDNLRKNFLSLTLEHTRDNYLLLCDKYISAQQQFYYIFAIVIQIQVKAFITVTQAYTLQTTFDHANYTHDYKAFKQTFYERLMNYFESFIYYMALFPADIRRCDVENPVLGENIFQMEGVFQVIVGLEFNIKQAIYPEFLLVCGGCEEISNNNRMEFMIYDCKSYSSMSVCDESGMGTRFSALRVSSYKTDSESFGHSDRCDHDFSKLSGIYSPTLCYNDLCVCSVNTTDQTNFPDVDYGIVLDPPKIKKISVEPQFSDTANDMVVVGVKFILHDNAIHLQIQQAKISKDFTIADEGVKLAINKDGTGFELHVHSTGYNHQTGELTDLQEWIDHEDIMNVYNFLNTLYEKGIEYVNKDEIKENSVENRLKQIMSEMREMSKQLSNFMSHQDEKMDRVMNKLLNDIEVMIDLQPVRTEFIDCISGIDYLYQEAIKYEIHEGYSENALKNFIASVLWTPNNINRLLFKMYRLIFPGMVDNLRKSFGLLVLQNTEDSYERLCDKYISPQQQFYYIFGILIQTQVKAFITVTQAYTLQTMFDHVVKYTHDYKAFKQTFYERLMNYFESFIYYMALFPADIRRCDVGNPVLGENIFQMEGVFQVIVGYEFIIKQAIYPESSLVCGDCEEISNNNRMQFMIHNCKTYSSMNVCLESQMRARIHAMRVSSYKTDSQTYGHSDRCDHDFLEISRILAPTLCFNEVCVCSVNTTDQTYFPDTIFSIKLDPPKIMKISVEPQHSDTANDMVVVGVKFILHDNAIHLQIQQAKISKHFIIADEGVKLAINKDGTGFELHVHSTGYNHQTGELTDLQEWSKPGDHPVNHTDYERNRMEIKLNDPDDPVFGHEYHPDRQSNKFIQFQHTSIKKDAGYHTVPFFDGQSVETRMKFPLGGIGIFHRGRDGFGGYIAPRLFTYNITRIIESSFNDWKQSQNIAENASKEENLNEEEEEEEEEGNDKEKERAGAGFKKYTEWEYDQSSVT</sequence>
<name>A0AA39KLM8_9HYME</name>
<feature type="binding site" evidence="14">
    <location>
        <position position="330"/>
    </location>
    <ligand>
        <name>Mg(2+)</name>
        <dbReference type="ChEBI" id="CHEBI:18420"/>
    </ligand>
</feature>
<evidence type="ECO:0000256" key="7">
    <source>
        <dbReference type="ARBA" id="ARBA00022801"/>
    </source>
</evidence>
<evidence type="ECO:0000256" key="12">
    <source>
        <dbReference type="ARBA" id="ARBA00023288"/>
    </source>
</evidence>
<evidence type="ECO:0000256" key="11">
    <source>
        <dbReference type="ARBA" id="ARBA00023180"/>
    </source>
</evidence>
<dbReference type="Pfam" id="PF00245">
    <property type="entry name" value="Alk_phosphatase"/>
    <property type="match status" value="1"/>
</dbReference>
<dbReference type="PANTHER" id="PTHR11596:SF91">
    <property type="entry name" value="ALKALINE PHOSPHATASE-RELATED"/>
    <property type="match status" value="1"/>
</dbReference>
<dbReference type="GO" id="GO:0004035">
    <property type="term" value="F:alkaline phosphatase activity"/>
    <property type="evidence" value="ECO:0007669"/>
    <property type="project" value="UniProtKB-EC"/>
</dbReference>
<comment type="subcellular location">
    <subcellularLocation>
        <location evidence="1">Cell membrane</location>
        <topology evidence="1">Lipid-anchor</topology>
        <topology evidence="1">GPI-anchor</topology>
    </subcellularLocation>
</comment>
<evidence type="ECO:0000256" key="5">
    <source>
        <dbReference type="ARBA" id="ARBA00022622"/>
    </source>
</evidence>
<comment type="cofactor">
    <cofactor evidence="14">
        <name>Zn(2+)</name>
        <dbReference type="ChEBI" id="CHEBI:29105"/>
    </cofactor>
    <text evidence="14">Binds 2 Zn(2+) ions.</text>
</comment>
<dbReference type="SMART" id="SM00098">
    <property type="entry name" value="alkPPc"/>
    <property type="match status" value="1"/>
</dbReference>
<dbReference type="InterPro" id="IPR017850">
    <property type="entry name" value="Alkaline_phosphatase_core_sf"/>
</dbReference>
<keyword evidence="4" id="KW-1003">Cell membrane</keyword>
<feature type="binding site" evidence="14">
    <location>
        <position position="170"/>
    </location>
    <ligand>
        <name>Mg(2+)</name>
        <dbReference type="ChEBI" id="CHEBI:18420"/>
    </ligand>
</feature>
<evidence type="ECO:0000256" key="2">
    <source>
        <dbReference type="ARBA" id="ARBA00005984"/>
    </source>
</evidence>
<keyword evidence="9 14" id="KW-0460">Magnesium</keyword>
<evidence type="ECO:0000313" key="18">
    <source>
        <dbReference type="Proteomes" id="UP001168990"/>
    </source>
</evidence>
<feature type="region of interest" description="Disordered" evidence="16">
    <location>
        <begin position="1506"/>
        <end position="1538"/>
    </location>
</feature>
<protein>
    <recommendedName>
        <fullName evidence="3">alkaline phosphatase</fullName>
        <ecNumber evidence="3">3.1.3.1</ecNumber>
    </recommendedName>
</protein>
<evidence type="ECO:0000256" key="10">
    <source>
        <dbReference type="ARBA" id="ARBA00023136"/>
    </source>
</evidence>
<feature type="binding site" evidence="14">
    <location>
        <position position="168"/>
    </location>
    <ligand>
        <name>Mg(2+)</name>
        <dbReference type="ChEBI" id="CHEBI:18420"/>
    </ligand>
</feature>
<evidence type="ECO:0000256" key="3">
    <source>
        <dbReference type="ARBA" id="ARBA00012647"/>
    </source>
</evidence>
<comment type="caution">
    <text evidence="17">The sequence shown here is derived from an EMBL/GenBank/DDBJ whole genome shotgun (WGS) entry which is preliminary data.</text>
</comment>
<evidence type="ECO:0000256" key="13">
    <source>
        <dbReference type="PIRSR" id="PIRSR601952-1"/>
    </source>
</evidence>
<reference evidence="17" key="1">
    <citation type="journal article" date="2023" name="bioRxiv">
        <title>Scaffold-level genome assemblies of two parasitoid biocontrol wasps reveal the parthenogenesis mechanism and an associated novel virus.</title>
        <authorList>
            <person name="Inwood S."/>
            <person name="Skelly J."/>
            <person name="Guhlin J."/>
            <person name="Harrop T."/>
            <person name="Goldson S."/>
            <person name="Dearden P."/>
        </authorList>
    </citation>
    <scope>NUCLEOTIDE SEQUENCE</scope>
    <source>
        <strain evidence="17">Irish</strain>
        <tissue evidence="17">Whole body</tissue>
    </source>
</reference>
<keyword evidence="5" id="KW-0336">GPI-anchor</keyword>
<evidence type="ECO:0000256" key="1">
    <source>
        <dbReference type="ARBA" id="ARBA00004609"/>
    </source>
</evidence>
<dbReference type="Gene3D" id="3.40.720.10">
    <property type="entry name" value="Alkaline Phosphatase, subunit A"/>
    <property type="match status" value="1"/>
</dbReference>
<feature type="binding site" evidence="14">
    <location>
        <position position="55"/>
    </location>
    <ligand>
        <name>Mg(2+)</name>
        <dbReference type="ChEBI" id="CHEBI:18420"/>
    </ligand>
</feature>
<dbReference type="SUPFAM" id="SSF53649">
    <property type="entry name" value="Alkaline phosphatase-like"/>
    <property type="match status" value="1"/>
</dbReference>
<evidence type="ECO:0000256" key="6">
    <source>
        <dbReference type="ARBA" id="ARBA00022723"/>
    </source>
</evidence>
<evidence type="ECO:0000313" key="17">
    <source>
        <dbReference type="EMBL" id="KAK0165897.1"/>
    </source>
</evidence>
<accession>A0AA39KLM8</accession>
<keyword evidence="12" id="KW-0449">Lipoprotein</keyword>
<feature type="binding site" evidence="14">
    <location>
        <position position="453"/>
    </location>
    <ligand>
        <name>Zn(2+)</name>
        <dbReference type="ChEBI" id="CHEBI:29105"/>
        <label>2</label>
    </ligand>
</feature>
<dbReference type="PANTHER" id="PTHR11596">
    <property type="entry name" value="ALKALINE PHOSPHATASE"/>
    <property type="match status" value="1"/>
</dbReference>
<dbReference type="Pfam" id="PF16061">
    <property type="entry name" value="DUF4803"/>
    <property type="match status" value="2"/>
</dbReference>
<dbReference type="FunFam" id="3.40.720.10:FF:000008">
    <property type="entry name" value="Alkaline phosphatase"/>
    <property type="match status" value="1"/>
</dbReference>
<dbReference type="CDD" id="cd16012">
    <property type="entry name" value="ALP"/>
    <property type="match status" value="1"/>
</dbReference>
<keyword evidence="6 14" id="KW-0479">Metal-binding</keyword>
<dbReference type="InterPro" id="IPR001952">
    <property type="entry name" value="Alkaline_phosphatase"/>
</dbReference>
<evidence type="ECO:0000256" key="9">
    <source>
        <dbReference type="ARBA" id="ARBA00022842"/>
    </source>
</evidence>
<dbReference type="GO" id="GO:0046872">
    <property type="term" value="F:metal ion binding"/>
    <property type="evidence" value="ECO:0007669"/>
    <property type="project" value="UniProtKB-KW"/>
</dbReference>
<evidence type="ECO:0000256" key="14">
    <source>
        <dbReference type="PIRSR" id="PIRSR601952-2"/>
    </source>
</evidence>
<dbReference type="GO" id="GO:0098552">
    <property type="term" value="C:side of membrane"/>
    <property type="evidence" value="ECO:0007669"/>
    <property type="project" value="UniProtKB-KW"/>
</dbReference>
<dbReference type="Proteomes" id="UP001168990">
    <property type="component" value="Unassembled WGS sequence"/>
</dbReference>